<dbReference type="GO" id="GO:0004190">
    <property type="term" value="F:aspartic-type endopeptidase activity"/>
    <property type="evidence" value="ECO:0007669"/>
    <property type="project" value="UniProtKB-KW"/>
</dbReference>
<dbReference type="GO" id="GO:0006508">
    <property type="term" value="P:proteolysis"/>
    <property type="evidence" value="ECO:0007669"/>
    <property type="project" value="UniProtKB-KW"/>
</dbReference>
<dbReference type="GO" id="GO:0003887">
    <property type="term" value="F:DNA-directed DNA polymerase activity"/>
    <property type="evidence" value="ECO:0007669"/>
    <property type="project" value="UniProtKB-KW"/>
</dbReference>
<keyword evidence="27" id="KW-1185">Reference proteome</keyword>
<feature type="region of interest" description="Disordered" evidence="22">
    <location>
        <begin position="138"/>
        <end position="184"/>
    </location>
</feature>
<sequence>MSEERGRERLGPTRALGATQDNKPIRLVLRVQIKERWLNAWIDCGAKHNFIDPQIVTELDLLWRMKRDPYRLVNAEGQLFDYRDGWIDQETDHLEVKIEGRNQRVSFDVLPLDGGPDIILGILWLIRENPRINWRTGQVTFPSNPDSDDDLITTNNERSQTLTKEDSRDMREVWPSPPPKGVRHKYKRGKIRKAHILGLLKEQDPRKEETDSNKDQDRLRNIPKEYRIYDKLFKEELDTGIPEHSPWDHEILLTDENLPFQKIYPLNQTELEALREYLDEMLKKGYIRESSSSAGSAMFFVPKKNGKPRPVIDYREVNKRTIKDRTPLPLITELKDRLQGKKIFTALDLKGAYNLIRIKEGDEWKTAFRTRFGLYEYLVMPFGLTNAPATFQRMINNVLRQYLDIFVVCYLDDILIFSDNEEEHREHVHKILKALQDAKLLVEPEKSHFHVSKVDFLGHTITPGEIRMQKEKISAVAEWKKPNSVKEVQAFLGFVNYYRRFIRNFSKIARPLTELTKKDKPFAWNKEAQEAFERLRQAVISEPVLIMFDPDKKLELETDASDFAIGGQLGQRDDQGRLHPIAFYSKKLLGAELNYPVYDKEFLAIIKCFEEFRHYLMGTTKQFTVYTDHQNIAYFAQANKLNRRQLRYKMAFDYFDFVILHRKRSENGRADAISRRPDYDTGTAKVTGQLLEKNERGEYQPVKTEILGWTQPAPSKDIPGDDPKEFIREFHAYPLHGHQGVTKTYKRLLQQGYKVQRKQVEEAVKQCDLCARTRSQRHKPYGELQPMEVAKRPWYSITMDFITKLPLSKEPSTGIFYDSIMAIVDRFTKFPYYLPYIEATDAEVMAYIFYDRIVRVHGLPGEIYSDRGPTFASKFWQALMAYMGVTHRLTTAFRPQADGQTERMNQVVEQYLRCYINYEQDNWVEKLPCAQLAYNTAYNESTKLTPSDANFGFTPNAYYDAREPKDVNPAAIIASDKLKELHEEMKTELEFVRKRMQRYYDPKRSKGPTFSEEDMVYLSTKNIKTDRPSHKLDYKYLGPIKIKRQTGKDRYELDLPPNIRCHPVYHISMLESAADTIHVRTGNEPRQITGPEVYEAETIREMRETDDKKTEYLVKWKNYPESENTWEPSKHLINAQRLLKNFHQDRQKRQDPKTPTRTAQQQQTNPGRNHR</sequence>
<reference evidence="26" key="1">
    <citation type="journal article" date="2017" name="Mycologia">
        <title>Fusarium algeriense, sp. nov., a novel toxigenic crown rot pathogen of durum wheat from Algeria is nested in the Fusarium burgessii species complex.</title>
        <authorList>
            <person name="Laraba I."/>
            <person name="Keddad A."/>
            <person name="Boureghda H."/>
            <person name="Abdallah N."/>
            <person name="Vaughan M.M."/>
            <person name="Proctor R.H."/>
            <person name="Busman M."/>
            <person name="O'Donnell K."/>
        </authorList>
    </citation>
    <scope>NUCLEOTIDE SEQUENCE</scope>
    <source>
        <strain evidence="26">NRRL 25174</strain>
    </source>
</reference>
<dbReference type="SUPFAM" id="SSF56672">
    <property type="entry name" value="DNA/RNA polymerases"/>
    <property type="match status" value="1"/>
</dbReference>
<dbReference type="InterPro" id="IPR021109">
    <property type="entry name" value="Peptidase_aspartic_dom_sf"/>
</dbReference>
<evidence type="ECO:0000259" key="23">
    <source>
        <dbReference type="PROSITE" id="PS50013"/>
    </source>
</evidence>
<dbReference type="Gene3D" id="3.30.70.270">
    <property type="match status" value="2"/>
</dbReference>
<dbReference type="PROSITE" id="PS50878">
    <property type="entry name" value="RT_POL"/>
    <property type="match status" value="1"/>
</dbReference>
<dbReference type="Proteomes" id="UP000730481">
    <property type="component" value="Unassembled WGS sequence"/>
</dbReference>
<evidence type="ECO:0000256" key="22">
    <source>
        <dbReference type="SAM" id="MobiDB-lite"/>
    </source>
</evidence>
<evidence type="ECO:0000256" key="2">
    <source>
        <dbReference type="ARBA" id="ARBA00004173"/>
    </source>
</evidence>
<feature type="compositionally biased region" description="Basic and acidic residues" evidence="22">
    <location>
        <begin position="163"/>
        <end position="172"/>
    </location>
</feature>
<dbReference type="FunFam" id="3.30.420.10:FF:000032">
    <property type="entry name" value="Retrovirus-related Pol polyprotein from transposon 297-like Protein"/>
    <property type="match status" value="1"/>
</dbReference>
<dbReference type="OrthoDB" id="5100833at2759"/>
<evidence type="ECO:0000256" key="4">
    <source>
        <dbReference type="ARBA" id="ARBA00022670"/>
    </source>
</evidence>
<feature type="compositionally biased region" description="Polar residues" evidence="22">
    <location>
        <begin position="1155"/>
        <end position="1171"/>
    </location>
</feature>
<dbReference type="GO" id="GO:0003723">
    <property type="term" value="F:RNA binding"/>
    <property type="evidence" value="ECO:0007669"/>
    <property type="project" value="UniProtKB-KW"/>
</dbReference>
<dbReference type="CDD" id="cd00303">
    <property type="entry name" value="retropepsin_like"/>
    <property type="match status" value="1"/>
</dbReference>
<dbReference type="GO" id="GO:0046872">
    <property type="term" value="F:metal ion binding"/>
    <property type="evidence" value="ECO:0007669"/>
    <property type="project" value="UniProtKB-KW"/>
</dbReference>
<evidence type="ECO:0000256" key="14">
    <source>
        <dbReference type="ARBA" id="ARBA00022908"/>
    </source>
</evidence>
<dbReference type="GO" id="GO:0005739">
    <property type="term" value="C:mitochondrion"/>
    <property type="evidence" value="ECO:0007669"/>
    <property type="project" value="UniProtKB-SubCell"/>
</dbReference>
<dbReference type="Gene3D" id="3.30.420.10">
    <property type="entry name" value="Ribonuclease H-like superfamily/Ribonuclease H"/>
    <property type="match status" value="1"/>
</dbReference>
<dbReference type="Gene3D" id="3.10.10.10">
    <property type="entry name" value="HIV Type 1 Reverse Transcriptase, subunit A, domain 1"/>
    <property type="match status" value="1"/>
</dbReference>
<dbReference type="SUPFAM" id="SSF53098">
    <property type="entry name" value="Ribonuclease H-like"/>
    <property type="match status" value="1"/>
</dbReference>
<dbReference type="GO" id="GO:0015074">
    <property type="term" value="P:DNA integration"/>
    <property type="evidence" value="ECO:0007669"/>
    <property type="project" value="UniProtKB-KW"/>
</dbReference>
<dbReference type="SMART" id="SM00298">
    <property type="entry name" value="CHROMO"/>
    <property type="match status" value="1"/>
</dbReference>
<dbReference type="InterPro" id="IPR043502">
    <property type="entry name" value="DNA/RNA_pol_sf"/>
</dbReference>
<keyword evidence="19" id="KW-0233">DNA recombination</keyword>
<feature type="compositionally biased region" description="Basic and acidic residues" evidence="22">
    <location>
        <begin position="1144"/>
        <end position="1154"/>
    </location>
</feature>
<keyword evidence="14" id="KW-0229">DNA integration</keyword>
<keyword evidence="4" id="KW-0645">Protease</keyword>
<dbReference type="InterPro" id="IPR023780">
    <property type="entry name" value="Chromo_domain"/>
</dbReference>
<dbReference type="InterPro" id="IPR056924">
    <property type="entry name" value="SH3_Tf2-1"/>
</dbReference>
<comment type="subunit">
    <text evidence="3">Component of the NuA4 histone acetyltransferase complex.</text>
</comment>
<dbReference type="SUPFAM" id="SSF54160">
    <property type="entry name" value="Chromo domain-like"/>
    <property type="match status" value="1"/>
</dbReference>
<keyword evidence="13" id="KW-0694">RNA-binding</keyword>
<feature type="region of interest" description="Disordered" evidence="22">
    <location>
        <begin position="1144"/>
        <end position="1171"/>
    </location>
</feature>
<evidence type="ECO:0000259" key="25">
    <source>
        <dbReference type="PROSITE" id="PS50994"/>
    </source>
</evidence>
<protein>
    <submittedName>
        <fullName evidence="26">Reverse transcriptase domain protein</fullName>
    </submittedName>
</protein>
<dbReference type="PANTHER" id="PTHR37984:SF5">
    <property type="entry name" value="PROTEIN NYNRIN-LIKE"/>
    <property type="match status" value="1"/>
</dbReference>
<keyword evidence="6" id="KW-0548">Nucleotidyltransferase</keyword>
<evidence type="ECO:0000313" key="27">
    <source>
        <dbReference type="Proteomes" id="UP000730481"/>
    </source>
</evidence>
<keyword evidence="7" id="KW-0540">Nuclease</keyword>
<feature type="compositionally biased region" description="Polar residues" evidence="22">
    <location>
        <begin position="152"/>
        <end position="162"/>
    </location>
</feature>
<organism evidence="26 27">
    <name type="scientific">Fusarium beomiforme</name>
    <dbReference type="NCBI Taxonomy" id="44412"/>
    <lineage>
        <taxon>Eukaryota</taxon>
        <taxon>Fungi</taxon>
        <taxon>Dikarya</taxon>
        <taxon>Ascomycota</taxon>
        <taxon>Pezizomycotina</taxon>
        <taxon>Sordariomycetes</taxon>
        <taxon>Hypocreomycetidae</taxon>
        <taxon>Hypocreales</taxon>
        <taxon>Nectriaceae</taxon>
        <taxon>Fusarium</taxon>
        <taxon>Fusarium burgessii species complex</taxon>
    </lineage>
</organism>
<dbReference type="Gene3D" id="2.40.50.40">
    <property type="match status" value="1"/>
</dbReference>
<dbReference type="InterPro" id="IPR000477">
    <property type="entry name" value="RT_dom"/>
</dbReference>
<keyword evidence="20" id="KW-0539">Nucleus</keyword>
<feature type="domain" description="Chromo" evidence="23">
    <location>
        <begin position="1094"/>
        <end position="1154"/>
    </location>
</feature>
<evidence type="ECO:0000256" key="20">
    <source>
        <dbReference type="ARBA" id="ARBA00023242"/>
    </source>
</evidence>
<dbReference type="InterPro" id="IPR000953">
    <property type="entry name" value="Chromo/chromo_shadow_dom"/>
</dbReference>
<dbReference type="GO" id="GO:0006338">
    <property type="term" value="P:chromatin remodeling"/>
    <property type="evidence" value="ECO:0007669"/>
    <property type="project" value="UniProtKB-ARBA"/>
</dbReference>
<evidence type="ECO:0000256" key="10">
    <source>
        <dbReference type="ARBA" id="ARBA00022759"/>
    </source>
</evidence>
<keyword evidence="16" id="KW-0239">DNA-directed DNA polymerase</keyword>
<evidence type="ECO:0000256" key="3">
    <source>
        <dbReference type="ARBA" id="ARBA00011353"/>
    </source>
</evidence>
<evidence type="ECO:0000256" key="15">
    <source>
        <dbReference type="ARBA" id="ARBA00022918"/>
    </source>
</evidence>
<dbReference type="GO" id="GO:0003677">
    <property type="term" value="F:DNA binding"/>
    <property type="evidence" value="ECO:0007669"/>
    <property type="project" value="UniProtKB-KW"/>
</dbReference>
<dbReference type="Pfam" id="PF17921">
    <property type="entry name" value="Integrase_H2C2"/>
    <property type="match status" value="1"/>
</dbReference>
<dbReference type="InterPro" id="IPR036397">
    <property type="entry name" value="RNaseH_sf"/>
</dbReference>
<accession>A0A9P5AFU7</accession>
<evidence type="ECO:0000256" key="18">
    <source>
        <dbReference type="ARBA" id="ARBA00023128"/>
    </source>
</evidence>
<dbReference type="InterPro" id="IPR050951">
    <property type="entry name" value="Retrovirus_Pol_polyprotein"/>
</dbReference>
<evidence type="ECO:0000259" key="24">
    <source>
        <dbReference type="PROSITE" id="PS50878"/>
    </source>
</evidence>
<evidence type="ECO:0000256" key="9">
    <source>
        <dbReference type="ARBA" id="ARBA00022750"/>
    </source>
</evidence>
<proteinExistence type="predicted"/>
<dbReference type="InterPro" id="IPR041577">
    <property type="entry name" value="RT_RNaseH_2"/>
</dbReference>
<keyword evidence="12" id="KW-0460">Magnesium</keyword>
<evidence type="ECO:0000256" key="12">
    <source>
        <dbReference type="ARBA" id="ARBA00022842"/>
    </source>
</evidence>
<keyword evidence="10" id="KW-0255">Endonuclease</keyword>
<dbReference type="FunFam" id="3.30.70.270:FF:000063">
    <property type="entry name" value="Zinc knuckle domaincontaining protein"/>
    <property type="match status" value="1"/>
</dbReference>
<keyword evidence="15 26" id="KW-0695">RNA-directed DNA polymerase</keyword>
<keyword evidence="5" id="KW-0808">Transferase</keyword>
<comment type="subcellular location">
    <subcellularLocation>
        <location evidence="2">Mitochondrion</location>
    </subcellularLocation>
    <subcellularLocation>
        <location evidence="1">Nucleus</location>
    </subcellularLocation>
</comment>
<dbReference type="InterPro" id="IPR043128">
    <property type="entry name" value="Rev_trsase/Diguanyl_cyclase"/>
</dbReference>
<gene>
    <name evidence="26" type="ORF">FBEOM_8332</name>
</gene>
<dbReference type="Gene3D" id="1.10.340.70">
    <property type="match status" value="1"/>
</dbReference>
<dbReference type="PROSITE" id="PS00598">
    <property type="entry name" value="CHROMO_1"/>
    <property type="match status" value="1"/>
</dbReference>
<dbReference type="Pfam" id="PF17919">
    <property type="entry name" value="RT_RNaseH_2"/>
    <property type="match status" value="1"/>
</dbReference>
<evidence type="ECO:0000256" key="1">
    <source>
        <dbReference type="ARBA" id="ARBA00004123"/>
    </source>
</evidence>
<evidence type="ECO:0000313" key="26">
    <source>
        <dbReference type="EMBL" id="KAF4337786.1"/>
    </source>
</evidence>
<dbReference type="CDD" id="cd00024">
    <property type="entry name" value="CD_CSD"/>
    <property type="match status" value="1"/>
</dbReference>
<feature type="domain" description="Reverse transcriptase" evidence="24">
    <location>
        <begin position="282"/>
        <end position="461"/>
    </location>
</feature>
<dbReference type="Pfam" id="PF00385">
    <property type="entry name" value="Chromo"/>
    <property type="match status" value="1"/>
</dbReference>
<keyword evidence="9" id="KW-0064">Aspartyl protease</keyword>
<dbReference type="GO" id="GO:0005634">
    <property type="term" value="C:nucleus"/>
    <property type="evidence" value="ECO:0007669"/>
    <property type="project" value="UniProtKB-SubCell"/>
</dbReference>
<dbReference type="PROSITE" id="PS50994">
    <property type="entry name" value="INTEGRASE"/>
    <property type="match status" value="1"/>
</dbReference>
<evidence type="ECO:0000256" key="13">
    <source>
        <dbReference type="ARBA" id="ARBA00022884"/>
    </source>
</evidence>
<name>A0A9P5AFU7_9HYPO</name>
<dbReference type="GO" id="GO:0003964">
    <property type="term" value="F:RNA-directed DNA polymerase activity"/>
    <property type="evidence" value="ECO:0007669"/>
    <property type="project" value="UniProtKB-KW"/>
</dbReference>
<keyword evidence="11" id="KW-0378">Hydrolase</keyword>
<dbReference type="Gene3D" id="2.40.70.10">
    <property type="entry name" value="Acid Proteases"/>
    <property type="match status" value="1"/>
</dbReference>
<evidence type="ECO:0000256" key="7">
    <source>
        <dbReference type="ARBA" id="ARBA00022722"/>
    </source>
</evidence>
<keyword evidence="8" id="KW-0479">Metal-binding</keyword>
<keyword evidence="21" id="KW-0511">Multifunctional enzyme</keyword>
<dbReference type="AlphaFoldDB" id="A0A9P5AFU7"/>
<dbReference type="PROSITE" id="PS50013">
    <property type="entry name" value="CHROMO_2"/>
    <property type="match status" value="1"/>
</dbReference>
<evidence type="ECO:0000256" key="16">
    <source>
        <dbReference type="ARBA" id="ARBA00022932"/>
    </source>
</evidence>
<comment type="caution">
    <text evidence="26">The sequence shown here is derived from an EMBL/GenBank/DDBJ whole genome shotgun (WGS) entry which is preliminary data.</text>
</comment>
<dbReference type="Pfam" id="PF24626">
    <property type="entry name" value="SH3_Tf2-1"/>
    <property type="match status" value="1"/>
</dbReference>
<dbReference type="InterPro" id="IPR041588">
    <property type="entry name" value="Integrase_H2C2"/>
</dbReference>
<evidence type="ECO:0000256" key="5">
    <source>
        <dbReference type="ARBA" id="ARBA00022679"/>
    </source>
</evidence>
<evidence type="ECO:0000256" key="6">
    <source>
        <dbReference type="ARBA" id="ARBA00022695"/>
    </source>
</evidence>
<dbReference type="PANTHER" id="PTHR37984">
    <property type="entry name" value="PROTEIN CBG26694"/>
    <property type="match status" value="1"/>
</dbReference>
<dbReference type="CDD" id="cd01647">
    <property type="entry name" value="RT_LTR"/>
    <property type="match status" value="1"/>
</dbReference>
<feature type="domain" description="Integrase catalytic" evidence="25">
    <location>
        <begin position="789"/>
        <end position="963"/>
    </location>
</feature>
<dbReference type="EMBL" id="PVQB02000381">
    <property type="protein sequence ID" value="KAF4337786.1"/>
    <property type="molecule type" value="Genomic_DNA"/>
</dbReference>
<dbReference type="CDD" id="cd09274">
    <property type="entry name" value="RNase_HI_RT_Ty3"/>
    <property type="match status" value="1"/>
</dbReference>
<dbReference type="SUPFAM" id="SSF50630">
    <property type="entry name" value="Acid proteases"/>
    <property type="match status" value="1"/>
</dbReference>
<keyword evidence="17" id="KW-0238">DNA-binding</keyword>
<dbReference type="GO" id="GO:0004519">
    <property type="term" value="F:endonuclease activity"/>
    <property type="evidence" value="ECO:0007669"/>
    <property type="project" value="UniProtKB-KW"/>
</dbReference>
<dbReference type="GO" id="GO:0006310">
    <property type="term" value="P:DNA recombination"/>
    <property type="evidence" value="ECO:0007669"/>
    <property type="project" value="UniProtKB-KW"/>
</dbReference>
<evidence type="ECO:0000256" key="8">
    <source>
        <dbReference type="ARBA" id="ARBA00022723"/>
    </source>
</evidence>
<evidence type="ECO:0000256" key="17">
    <source>
        <dbReference type="ARBA" id="ARBA00023125"/>
    </source>
</evidence>
<evidence type="ECO:0000256" key="19">
    <source>
        <dbReference type="ARBA" id="ARBA00023172"/>
    </source>
</evidence>
<evidence type="ECO:0000256" key="21">
    <source>
        <dbReference type="ARBA" id="ARBA00023268"/>
    </source>
</evidence>
<keyword evidence="18" id="KW-0496">Mitochondrion</keyword>
<evidence type="ECO:0000256" key="11">
    <source>
        <dbReference type="ARBA" id="ARBA00022801"/>
    </source>
</evidence>
<dbReference type="InterPro" id="IPR023779">
    <property type="entry name" value="Chromodomain_CS"/>
</dbReference>
<dbReference type="Pfam" id="PF00078">
    <property type="entry name" value="RVT_1"/>
    <property type="match status" value="1"/>
</dbReference>
<dbReference type="InterPro" id="IPR016197">
    <property type="entry name" value="Chromo-like_dom_sf"/>
</dbReference>
<dbReference type="InterPro" id="IPR012337">
    <property type="entry name" value="RNaseH-like_sf"/>
</dbReference>
<reference evidence="26" key="2">
    <citation type="submission" date="2020-02" db="EMBL/GenBank/DDBJ databases">
        <title>Identification and distribution of gene clusters putatively required for synthesis of sphingolipid metabolism inhibitors in phylogenetically diverse species of the filamentous fungus Fusarium.</title>
        <authorList>
            <person name="Kim H.-S."/>
            <person name="Busman M."/>
            <person name="Brown D.W."/>
            <person name="Divon H."/>
            <person name="Uhlig S."/>
            <person name="Proctor R.H."/>
        </authorList>
    </citation>
    <scope>NUCLEOTIDE SEQUENCE</scope>
    <source>
        <strain evidence="26">NRRL 25174</strain>
    </source>
</reference>
<dbReference type="InterPro" id="IPR001584">
    <property type="entry name" value="Integrase_cat-core"/>
</dbReference>